<feature type="coiled-coil region" evidence="1">
    <location>
        <begin position="45"/>
        <end position="82"/>
    </location>
</feature>
<dbReference type="AlphaFoldDB" id="A0A0M0JYN3"/>
<accession>A0A0M0JYN3</accession>
<comment type="caution">
    <text evidence="2">The sequence shown here is derived from an EMBL/GenBank/DDBJ whole genome shotgun (WGS) entry which is preliminary data.</text>
</comment>
<gene>
    <name evidence="2" type="ORF">Ctob_010795</name>
</gene>
<reference evidence="3" key="1">
    <citation type="journal article" date="2015" name="PLoS Genet.">
        <title>Genome Sequence and Transcriptome Analyses of Chrysochromulina tobin: Metabolic Tools for Enhanced Algal Fitness in the Prominent Order Prymnesiales (Haptophyceae).</title>
        <authorList>
            <person name="Hovde B.T."/>
            <person name="Deodato C.R."/>
            <person name="Hunsperger H.M."/>
            <person name="Ryken S.A."/>
            <person name="Yost W."/>
            <person name="Jha R.K."/>
            <person name="Patterson J."/>
            <person name="Monnat R.J. Jr."/>
            <person name="Barlow S.B."/>
            <person name="Starkenburg S.R."/>
            <person name="Cattolico R.A."/>
        </authorList>
    </citation>
    <scope>NUCLEOTIDE SEQUENCE</scope>
    <source>
        <strain evidence="3">CCMP291</strain>
    </source>
</reference>
<protein>
    <recommendedName>
        <fullName evidence="4">EF-hand domain-containing protein</fullName>
    </recommendedName>
</protein>
<evidence type="ECO:0000313" key="2">
    <source>
        <dbReference type="EMBL" id="KOO31761.1"/>
    </source>
</evidence>
<evidence type="ECO:0000256" key="1">
    <source>
        <dbReference type="SAM" id="Coils"/>
    </source>
</evidence>
<evidence type="ECO:0008006" key="4">
    <source>
        <dbReference type="Google" id="ProtNLM"/>
    </source>
</evidence>
<dbReference type="Proteomes" id="UP000037460">
    <property type="component" value="Unassembled WGS sequence"/>
</dbReference>
<keyword evidence="3" id="KW-1185">Reference proteome</keyword>
<organism evidence="2 3">
    <name type="scientific">Chrysochromulina tobinii</name>
    <dbReference type="NCBI Taxonomy" id="1460289"/>
    <lineage>
        <taxon>Eukaryota</taxon>
        <taxon>Haptista</taxon>
        <taxon>Haptophyta</taxon>
        <taxon>Prymnesiophyceae</taxon>
        <taxon>Prymnesiales</taxon>
        <taxon>Chrysochromulinaceae</taxon>
        <taxon>Chrysochromulina</taxon>
    </lineage>
</organism>
<dbReference type="EMBL" id="JWZX01001938">
    <property type="protein sequence ID" value="KOO31761.1"/>
    <property type="molecule type" value="Genomic_DNA"/>
</dbReference>
<sequence>MMRALPKLNSPRPSAVSHRLVDAEAQPLSEWKAAVSAEATVRKQIAKVQRELLRKRQMVALAEAQRAKDANAARLREQLEENRGATMVHITAHVLPLHEDEITKLAELLNHKCTPSDPKTPRIVWSKCFKLVDTDDSGRISFSARMLAE</sequence>
<evidence type="ECO:0000313" key="3">
    <source>
        <dbReference type="Proteomes" id="UP000037460"/>
    </source>
</evidence>
<proteinExistence type="predicted"/>
<keyword evidence="1" id="KW-0175">Coiled coil</keyword>
<name>A0A0M0JYN3_9EUKA</name>